<proteinExistence type="predicted"/>
<dbReference type="RefSeq" id="WP_055256512.1">
    <property type="nucleotide sequence ID" value="NZ_CZBL01000010.1"/>
</dbReference>
<dbReference type="Proteomes" id="UP000095725">
    <property type="component" value="Unassembled WGS sequence"/>
</dbReference>
<evidence type="ECO:0000313" key="1">
    <source>
        <dbReference type="EMBL" id="CUQ31356.1"/>
    </source>
</evidence>
<protein>
    <recommendedName>
        <fullName evidence="3">NVEALA protein</fullName>
    </recommendedName>
</protein>
<reference evidence="1 2" key="1">
    <citation type="submission" date="2015-09" db="EMBL/GenBank/DDBJ databases">
        <authorList>
            <consortium name="Pathogen Informatics"/>
        </authorList>
    </citation>
    <scope>NUCLEOTIDE SEQUENCE [LARGE SCALE GENOMIC DNA]</scope>
    <source>
        <strain evidence="1 2">2789STDY5834946</strain>
    </source>
</reference>
<organism evidence="1 2">
    <name type="scientific">Bacteroides caccae</name>
    <dbReference type="NCBI Taxonomy" id="47678"/>
    <lineage>
        <taxon>Bacteria</taxon>
        <taxon>Pseudomonadati</taxon>
        <taxon>Bacteroidota</taxon>
        <taxon>Bacteroidia</taxon>
        <taxon>Bacteroidales</taxon>
        <taxon>Bacteroidaceae</taxon>
        <taxon>Bacteroides</taxon>
    </lineage>
</organism>
<dbReference type="EMBL" id="CZBL01000010">
    <property type="protein sequence ID" value="CUQ31356.1"/>
    <property type="molecule type" value="Genomic_DNA"/>
</dbReference>
<evidence type="ECO:0000313" key="2">
    <source>
        <dbReference type="Proteomes" id="UP000095725"/>
    </source>
</evidence>
<evidence type="ECO:0008006" key="3">
    <source>
        <dbReference type="Google" id="ProtNLM"/>
    </source>
</evidence>
<name>A0A174VCZ6_9BACE</name>
<dbReference type="AlphaFoldDB" id="A0A174VCZ6"/>
<dbReference type="InterPro" id="IPR025905">
    <property type="entry name" value="NVEALA"/>
</dbReference>
<sequence length="78" mass="8818">MKRKIFGTFAIIAIAVVAGYNVYTSMNKEIQLSNLALSNVEALAQGEWGQGMPKYCFMNKSVWYCIMQRGDTSCYCEM</sequence>
<dbReference type="Pfam" id="PF14055">
    <property type="entry name" value="NVEALA"/>
    <property type="match status" value="1"/>
</dbReference>
<accession>A0A174VCZ6</accession>
<gene>
    <name evidence="1" type="ORF">ERS852558_02566</name>
</gene>